<keyword evidence="3" id="KW-1185">Reference proteome</keyword>
<name>A0A2N5HB91_9BACI</name>
<dbReference type="Pfam" id="PF26386">
    <property type="entry name" value="NrnB_C"/>
    <property type="match status" value="1"/>
</dbReference>
<dbReference type="PANTHER" id="PTHR42146:SF1">
    <property type="entry name" value="OLIGORIBONUCLEASE NRNB"/>
    <property type="match status" value="1"/>
</dbReference>
<dbReference type="PANTHER" id="PTHR42146">
    <property type="entry name" value="3',5'-CYCLIC-NUCLEOTIDE PHOSPHODIESTERASE"/>
    <property type="match status" value="1"/>
</dbReference>
<dbReference type="InterPro" id="IPR038763">
    <property type="entry name" value="DHH_sf"/>
</dbReference>
<gene>
    <name evidence="2" type="ORF">CVD27_18135</name>
</gene>
<reference evidence="2 3" key="1">
    <citation type="submission" date="2017-11" db="EMBL/GenBank/DDBJ databases">
        <title>Comparitive Functional Genomics of Dry Heat Resistant strains isolated from the Viking Spacecraft.</title>
        <authorList>
            <person name="Seuylemezian A."/>
            <person name="Cooper K."/>
            <person name="Vaishampayan P."/>
        </authorList>
    </citation>
    <scope>NUCLEOTIDE SEQUENCE [LARGE SCALE GENOMIC DNA]</scope>
    <source>
        <strain evidence="2 3">V32-6</strain>
    </source>
</reference>
<protein>
    <submittedName>
        <fullName evidence="2">Oligoribonuclease</fullName>
    </submittedName>
</protein>
<dbReference type="RefSeq" id="WP_101649359.1">
    <property type="nucleotide sequence ID" value="NZ_PGVE01000065.1"/>
</dbReference>
<dbReference type="OrthoDB" id="2035301at2"/>
<dbReference type="AlphaFoldDB" id="A0A2N5HB91"/>
<evidence type="ECO:0000259" key="1">
    <source>
        <dbReference type="Pfam" id="PF26386"/>
    </source>
</evidence>
<dbReference type="InterPro" id="IPR052968">
    <property type="entry name" value="Nucleotide_metab_enz"/>
</dbReference>
<evidence type="ECO:0000313" key="3">
    <source>
        <dbReference type="Proteomes" id="UP000234950"/>
    </source>
</evidence>
<dbReference type="Proteomes" id="UP000234950">
    <property type="component" value="Unassembled WGS sequence"/>
</dbReference>
<dbReference type="Gene3D" id="3.10.310.30">
    <property type="match status" value="1"/>
</dbReference>
<sequence length="416" mass="48373">MVKLFTDIDLDGLGCGLIAKIAFGEQANVYYCSYRNLNQRVEMAINHPGNKQEEIFITDLAVNESVEKMLEERYQQGKPVQMIDHHVTALHFNEYKWGRVLPEYDSGKKTCATSLFYDYLIEHKKIERNSALEEFIDLVRQYDTWEWDENNNVTAKRLNDLFYILNREKFEEEMLKRLKENKESFTLTETENMILDIEEQKINRYIQSKSRQTIQTFVNDYCIGIVHAEQYLSELGNALNNIYTHLDMIVLLNISGKKMGFRTIHDEVNVAQFAQNYGGGGHPKASGADLSKEAFQTFVVEVFGINPLKPDTDRNEFNVKESLLGTSYQNHNGEISYIVPTGDGPYYIVHKGEREAPLYSSFPEAERALKRNHASWLRYDQEYLKQLSVFLKISIDELKDNYNEIISNHFVDIMNV</sequence>
<dbReference type="SUPFAM" id="SSF64182">
    <property type="entry name" value="DHH phosphoesterases"/>
    <property type="match status" value="1"/>
</dbReference>
<feature type="domain" description="Oligoribonuclease NrnB C-terminal" evidence="1">
    <location>
        <begin position="325"/>
        <end position="394"/>
    </location>
</feature>
<organism evidence="2 3">
    <name type="scientific">Neobacillus cucumis</name>
    <dbReference type="NCBI Taxonomy" id="1740721"/>
    <lineage>
        <taxon>Bacteria</taxon>
        <taxon>Bacillati</taxon>
        <taxon>Bacillota</taxon>
        <taxon>Bacilli</taxon>
        <taxon>Bacillales</taxon>
        <taxon>Bacillaceae</taxon>
        <taxon>Neobacillus</taxon>
    </lineage>
</organism>
<comment type="caution">
    <text evidence="2">The sequence shown here is derived from an EMBL/GenBank/DDBJ whole genome shotgun (WGS) entry which is preliminary data.</text>
</comment>
<accession>A0A2N5HB91</accession>
<dbReference type="InterPro" id="IPR058608">
    <property type="entry name" value="NrnB_C"/>
</dbReference>
<dbReference type="EMBL" id="PGVE01000065">
    <property type="protein sequence ID" value="PLS02799.1"/>
    <property type="molecule type" value="Genomic_DNA"/>
</dbReference>
<evidence type="ECO:0000313" key="2">
    <source>
        <dbReference type="EMBL" id="PLS02799.1"/>
    </source>
</evidence>
<proteinExistence type="predicted"/>